<comment type="caution">
    <text evidence="4">The sequence shown here is derived from an EMBL/GenBank/DDBJ whole genome shotgun (WGS) entry which is preliminary data.</text>
</comment>
<dbReference type="GO" id="GO:0006508">
    <property type="term" value="P:proteolysis"/>
    <property type="evidence" value="ECO:0007669"/>
    <property type="project" value="InterPro"/>
</dbReference>
<dbReference type="PANTHER" id="PTHR43248">
    <property type="entry name" value="2-SUCCINYL-6-HYDROXY-2,4-CYCLOHEXADIENE-1-CARBOXYLATE SYNTHASE"/>
    <property type="match status" value="1"/>
</dbReference>
<dbReference type="SUPFAM" id="SSF53474">
    <property type="entry name" value="alpha/beta-Hydrolases"/>
    <property type="match status" value="1"/>
</dbReference>
<gene>
    <name evidence="4" type="ORF">FNZ23_19530</name>
</gene>
<keyword evidence="2 4" id="KW-0378">Hydrolase</keyword>
<evidence type="ECO:0000259" key="3">
    <source>
        <dbReference type="Pfam" id="PF00561"/>
    </source>
</evidence>
<dbReference type="EMBL" id="VKLS01000266">
    <property type="protein sequence ID" value="TSB36717.1"/>
    <property type="molecule type" value="Genomic_DNA"/>
</dbReference>
<dbReference type="InterPro" id="IPR002410">
    <property type="entry name" value="Peptidase_S33"/>
</dbReference>
<dbReference type="PANTHER" id="PTHR43248:SF2">
    <property type="entry name" value="PROLYL AMINOPEPTIDASE"/>
    <property type="match status" value="1"/>
</dbReference>
<dbReference type="RefSeq" id="WP_143941820.1">
    <property type="nucleotide sequence ID" value="NZ_VKLS01000266.1"/>
</dbReference>
<protein>
    <submittedName>
        <fullName evidence="4">Alpha/beta hydrolase</fullName>
    </submittedName>
</protein>
<evidence type="ECO:0000256" key="2">
    <source>
        <dbReference type="ARBA" id="ARBA00022801"/>
    </source>
</evidence>
<dbReference type="PRINTS" id="PR00793">
    <property type="entry name" value="PROAMNOPTASE"/>
</dbReference>
<dbReference type="Pfam" id="PF00561">
    <property type="entry name" value="Abhydrolase_1"/>
    <property type="match status" value="1"/>
</dbReference>
<organism evidence="4 5">
    <name type="scientific">Streptomyces benahoarensis</name>
    <dbReference type="NCBI Taxonomy" id="2595054"/>
    <lineage>
        <taxon>Bacteria</taxon>
        <taxon>Bacillati</taxon>
        <taxon>Actinomycetota</taxon>
        <taxon>Actinomycetes</taxon>
        <taxon>Kitasatosporales</taxon>
        <taxon>Streptomycetaceae</taxon>
        <taxon>Streptomyces</taxon>
    </lineage>
</organism>
<dbReference type="OrthoDB" id="9796770at2"/>
<feature type="domain" description="AB hydrolase-1" evidence="3">
    <location>
        <begin position="48"/>
        <end position="214"/>
    </location>
</feature>
<comment type="similarity">
    <text evidence="1">Belongs to the peptidase S33 family.</text>
</comment>
<dbReference type="AlphaFoldDB" id="A0A553Z5G9"/>
<dbReference type="InterPro" id="IPR029058">
    <property type="entry name" value="AB_hydrolase_fold"/>
</dbReference>
<dbReference type="Proteomes" id="UP000320888">
    <property type="component" value="Unassembled WGS sequence"/>
</dbReference>
<dbReference type="Gene3D" id="3.40.50.1820">
    <property type="entry name" value="alpha/beta hydrolase"/>
    <property type="match status" value="1"/>
</dbReference>
<evidence type="ECO:0000256" key="1">
    <source>
        <dbReference type="ARBA" id="ARBA00010088"/>
    </source>
</evidence>
<dbReference type="GO" id="GO:0004177">
    <property type="term" value="F:aminopeptidase activity"/>
    <property type="evidence" value="ECO:0007669"/>
    <property type="project" value="UniProtKB-EC"/>
</dbReference>
<reference evidence="4 5" key="1">
    <citation type="submission" date="2019-07" db="EMBL/GenBank/DDBJ databases">
        <title>Draft genome for Streptomyces benahoarensis MZ03-48.</title>
        <authorList>
            <person name="Gonzalez-Pimentel J.L."/>
        </authorList>
    </citation>
    <scope>NUCLEOTIDE SEQUENCE [LARGE SCALE GENOMIC DNA]</scope>
    <source>
        <strain evidence="4 5">MZ03-48</strain>
    </source>
</reference>
<evidence type="ECO:0000313" key="5">
    <source>
        <dbReference type="Proteomes" id="UP000320888"/>
    </source>
</evidence>
<accession>A0A553Z5G9</accession>
<keyword evidence="5" id="KW-1185">Reference proteome</keyword>
<proteinExistence type="inferred from homology"/>
<sequence>MNVDRLPGVTLTDHVLDAPLDHADPGGERIEVYGREVVAAGREDAALPWLVFLQGGPGNAAPRPLGRESWLGRALEDYRVLLLDQRGTGRSTPANRQTLPLRGGPREQAGYLAHFRADAIVRDAELFRRRLAGPGTPWSVLGQSFGGFCTVAYLSQAPEGLREALVTGGLPGLDASAEDVYRAAYPRVARKNTAHYARYPRDVAAAREIAAYLREREVRLPGGGILTPRAFQALGMLLGSGNGSHVLHHLLADAWVTGPAGRELGDAFLEGVRAHLSHAAAPLFAVVHEAIYGQRSVDPGPTAWAAQRVRDGLTAYPQFDVDTVLDGAGPLYFTGEMMYPWLFDTDPALRPLKETAQELAERRDWPDLYNAGQLAVNDVPAAAAVYFDDMYVDTTHSLAAADRIRSMRVWVTNEWEHDGLRVSDGAVLDRLLRMVRGEV</sequence>
<name>A0A553Z5G9_9ACTN</name>
<dbReference type="InterPro" id="IPR000073">
    <property type="entry name" value="AB_hydrolase_1"/>
</dbReference>
<dbReference type="InterPro" id="IPR051601">
    <property type="entry name" value="Serine_prot/Carboxylest_S33"/>
</dbReference>
<evidence type="ECO:0000313" key="4">
    <source>
        <dbReference type="EMBL" id="TSB36717.1"/>
    </source>
</evidence>